<dbReference type="SUPFAM" id="SSF141091">
    <property type="entry name" value="L21p-like"/>
    <property type="match status" value="1"/>
</dbReference>
<dbReference type="InterPro" id="IPR001787">
    <property type="entry name" value="Ribosomal_bL21"/>
</dbReference>
<evidence type="ECO:0000313" key="6">
    <source>
        <dbReference type="EMBL" id="PIS15818.1"/>
    </source>
</evidence>
<organism evidence="6 7">
    <name type="scientific">Candidatus Roizmanbacteria bacterium CG09_land_8_20_14_0_10_41_9</name>
    <dbReference type="NCBI Taxonomy" id="1974850"/>
    <lineage>
        <taxon>Bacteria</taxon>
        <taxon>Candidatus Roizmaniibacteriota</taxon>
    </lineage>
</organism>
<dbReference type="EMBL" id="PEZG01000036">
    <property type="protein sequence ID" value="PIS15818.1"/>
    <property type="molecule type" value="Genomic_DNA"/>
</dbReference>
<comment type="caution">
    <text evidence="6">The sequence shown here is derived from an EMBL/GenBank/DDBJ whole genome shotgun (WGS) entry which is preliminary data.</text>
</comment>
<evidence type="ECO:0000256" key="2">
    <source>
        <dbReference type="ARBA" id="ARBA00022980"/>
    </source>
</evidence>
<evidence type="ECO:0000256" key="5">
    <source>
        <dbReference type="RuleBase" id="RU000562"/>
    </source>
</evidence>
<dbReference type="PANTHER" id="PTHR21349">
    <property type="entry name" value="50S RIBOSOMAL PROTEIN L21"/>
    <property type="match status" value="1"/>
</dbReference>
<dbReference type="AlphaFoldDB" id="A0A2H0WV61"/>
<dbReference type="Pfam" id="PF00829">
    <property type="entry name" value="Ribosomal_L21p"/>
    <property type="match status" value="1"/>
</dbReference>
<keyword evidence="5" id="KW-0694">RNA-binding</keyword>
<accession>A0A2H0WV61</accession>
<evidence type="ECO:0000256" key="1">
    <source>
        <dbReference type="ARBA" id="ARBA00008563"/>
    </source>
</evidence>
<evidence type="ECO:0000256" key="3">
    <source>
        <dbReference type="ARBA" id="ARBA00023274"/>
    </source>
</evidence>
<keyword evidence="2 5" id="KW-0689">Ribosomal protein</keyword>
<dbReference type="InterPro" id="IPR036164">
    <property type="entry name" value="bL21-like_sf"/>
</dbReference>
<dbReference type="InterPro" id="IPR028909">
    <property type="entry name" value="bL21-like"/>
</dbReference>
<name>A0A2H0WV61_9BACT</name>
<dbReference type="GO" id="GO:0019843">
    <property type="term" value="F:rRNA binding"/>
    <property type="evidence" value="ECO:0007669"/>
    <property type="project" value="UniProtKB-KW"/>
</dbReference>
<keyword evidence="3 5" id="KW-0687">Ribonucleoprotein</keyword>
<protein>
    <recommendedName>
        <fullName evidence="4 5">50S ribosomal protein L21</fullName>
    </recommendedName>
</protein>
<dbReference type="GO" id="GO:0006412">
    <property type="term" value="P:translation"/>
    <property type="evidence" value="ECO:0007669"/>
    <property type="project" value="InterPro"/>
</dbReference>
<comment type="similarity">
    <text evidence="1 5">Belongs to the bacterial ribosomal protein bL21 family.</text>
</comment>
<dbReference type="PANTHER" id="PTHR21349:SF0">
    <property type="entry name" value="LARGE RIBOSOMAL SUBUNIT PROTEIN BL21M"/>
    <property type="match status" value="1"/>
</dbReference>
<dbReference type="GO" id="GO:0005737">
    <property type="term" value="C:cytoplasm"/>
    <property type="evidence" value="ECO:0007669"/>
    <property type="project" value="UniProtKB-ARBA"/>
</dbReference>
<evidence type="ECO:0000313" key="7">
    <source>
        <dbReference type="Proteomes" id="UP000231198"/>
    </source>
</evidence>
<sequence>MHAAVIKTGGKQYLVKTNDEIIIDKVNAEKKKVLFDVLATLSEDSVLMGNPLLKEKAEGEIIEELKGDKIRVARFKSKVRYRKVKGFRPQLTRVKITKIP</sequence>
<reference evidence="7" key="1">
    <citation type="submission" date="2017-09" db="EMBL/GenBank/DDBJ databases">
        <title>Depth-based differentiation of microbial function through sediment-hosted aquifers and enrichment of novel symbionts in the deep terrestrial subsurface.</title>
        <authorList>
            <person name="Probst A.J."/>
            <person name="Ladd B."/>
            <person name="Jarett J.K."/>
            <person name="Geller-Mcgrath D.E."/>
            <person name="Sieber C.M.K."/>
            <person name="Emerson J.B."/>
            <person name="Anantharaman K."/>
            <person name="Thomas B.C."/>
            <person name="Malmstrom R."/>
            <person name="Stieglmeier M."/>
            <person name="Klingl A."/>
            <person name="Woyke T."/>
            <person name="Ryan C.M."/>
            <person name="Banfield J.F."/>
        </authorList>
    </citation>
    <scope>NUCLEOTIDE SEQUENCE [LARGE SCALE GENOMIC DNA]</scope>
</reference>
<dbReference type="GO" id="GO:0005840">
    <property type="term" value="C:ribosome"/>
    <property type="evidence" value="ECO:0007669"/>
    <property type="project" value="UniProtKB-KW"/>
</dbReference>
<evidence type="ECO:0000256" key="4">
    <source>
        <dbReference type="ARBA" id="ARBA00035483"/>
    </source>
</evidence>
<dbReference type="GO" id="GO:0003735">
    <property type="term" value="F:structural constituent of ribosome"/>
    <property type="evidence" value="ECO:0007669"/>
    <property type="project" value="InterPro"/>
</dbReference>
<comment type="function">
    <text evidence="5">This protein binds to 23S rRNA in the presence of protein L20.</text>
</comment>
<gene>
    <name evidence="6" type="primary">rplU</name>
    <name evidence="6" type="ORF">COT62_01700</name>
</gene>
<dbReference type="NCBIfam" id="TIGR00061">
    <property type="entry name" value="L21"/>
    <property type="match status" value="1"/>
</dbReference>
<dbReference type="Proteomes" id="UP000231198">
    <property type="component" value="Unassembled WGS sequence"/>
</dbReference>
<proteinExistence type="inferred from homology"/>
<keyword evidence="5" id="KW-0699">rRNA-binding</keyword>
<dbReference type="GO" id="GO:1990904">
    <property type="term" value="C:ribonucleoprotein complex"/>
    <property type="evidence" value="ECO:0007669"/>
    <property type="project" value="UniProtKB-KW"/>
</dbReference>